<keyword evidence="3" id="KW-0472">Membrane</keyword>
<dbReference type="PANTHER" id="PTHR10381:SF11">
    <property type="entry name" value="ATP-DEPENDENT CLP PROTEASE PROTEOLYTIC SUBUNIT, MITOCHONDRIAL"/>
    <property type="match status" value="1"/>
</dbReference>
<keyword evidence="5" id="KW-1185">Reference proteome</keyword>
<keyword evidence="4" id="KW-0378">Hydrolase</keyword>
<comment type="similarity">
    <text evidence="1 2">Belongs to the peptidase S14 family.</text>
</comment>
<dbReference type="InterPro" id="IPR001907">
    <property type="entry name" value="ClpP"/>
</dbReference>
<evidence type="ECO:0000256" key="2">
    <source>
        <dbReference type="RuleBase" id="RU003567"/>
    </source>
</evidence>
<evidence type="ECO:0000313" key="5">
    <source>
        <dbReference type="Proteomes" id="UP000663651"/>
    </source>
</evidence>
<gene>
    <name evidence="4" type="ORF">JZM60_06430</name>
</gene>
<keyword evidence="3" id="KW-0812">Transmembrane</keyword>
<evidence type="ECO:0000256" key="1">
    <source>
        <dbReference type="ARBA" id="ARBA00007039"/>
    </source>
</evidence>
<dbReference type="RefSeq" id="WP_207164675.1">
    <property type="nucleotide sequence ID" value="NZ_CP071382.1"/>
</dbReference>
<dbReference type="PRINTS" id="PR00127">
    <property type="entry name" value="CLPPROTEASEP"/>
</dbReference>
<dbReference type="InterPro" id="IPR023562">
    <property type="entry name" value="ClpP/TepA"/>
</dbReference>
<dbReference type="Pfam" id="PF00574">
    <property type="entry name" value="CLP_protease"/>
    <property type="match status" value="1"/>
</dbReference>
<dbReference type="SUPFAM" id="SSF52096">
    <property type="entry name" value="ClpP/crotonase"/>
    <property type="match status" value="1"/>
</dbReference>
<dbReference type="GO" id="GO:0008233">
    <property type="term" value="F:peptidase activity"/>
    <property type="evidence" value="ECO:0007669"/>
    <property type="project" value="UniProtKB-KW"/>
</dbReference>
<keyword evidence="4" id="KW-0645">Protease</keyword>
<dbReference type="InterPro" id="IPR029045">
    <property type="entry name" value="ClpP/crotonase-like_dom_sf"/>
</dbReference>
<dbReference type="Proteomes" id="UP000663651">
    <property type="component" value="Chromosome"/>
</dbReference>
<feature type="transmembrane region" description="Helical" evidence="3">
    <location>
        <begin position="76"/>
        <end position="97"/>
    </location>
</feature>
<protein>
    <recommendedName>
        <fullName evidence="2">ATP-dependent Clp protease proteolytic subunit</fullName>
    </recommendedName>
</protein>
<reference evidence="4 5" key="1">
    <citation type="submission" date="2021-03" db="EMBL/GenBank/DDBJ databases">
        <title>Geobacter metallireducens gen. nov. sp. nov., a microorganism capable of coupling the complete oxidation of organic compounds to the reduction of iron and other metals.</title>
        <authorList>
            <person name="Li Y."/>
        </authorList>
    </citation>
    <scope>NUCLEOTIDE SEQUENCE [LARGE SCALE GENOMIC DNA]</scope>
    <source>
        <strain evidence="4 5">Jerry-YX</strain>
    </source>
</reference>
<sequence length="190" mass="21368">MAKDGNKQQKENGLSDYGIIYLSGAIDSGTAEGVCKEIIEYNIRGEVNQIQMIINSPGGSCPAGFSIIDIMEWSRIPIYTTGIGMIASMGLLVFMTGERGRRVITPRTSILSHRFSAFNFGNHSQLIASRKEEDLEHERILQHYLSYSNISSREELENYLLRDVDTWLAPDEAIQYGLADVIEPLRTRSY</sequence>
<dbReference type="Gene3D" id="3.90.226.10">
    <property type="entry name" value="2-enoyl-CoA Hydratase, Chain A, domain 1"/>
    <property type="match status" value="1"/>
</dbReference>
<proteinExistence type="inferred from homology"/>
<dbReference type="CDD" id="cd07017">
    <property type="entry name" value="S14_ClpP_2"/>
    <property type="match status" value="1"/>
</dbReference>
<keyword evidence="3" id="KW-1133">Transmembrane helix</keyword>
<organism evidence="4 5">
    <name type="scientific">Geobacter benzoatilyticus</name>
    <dbReference type="NCBI Taxonomy" id="2815309"/>
    <lineage>
        <taxon>Bacteria</taxon>
        <taxon>Pseudomonadati</taxon>
        <taxon>Thermodesulfobacteriota</taxon>
        <taxon>Desulfuromonadia</taxon>
        <taxon>Geobacterales</taxon>
        <taxon>Geobacteraceae</taxon>
        <taxon>Geobacter</taxon>
    </lineage>
</organism>
<evidence type="ECO:0000313" key="4">
    <source>
        <dbReference type="EMBL" id="QSV46897.1"/>
    </source>
</evidence>
<accession>A0ABX7Q624</accession>
<dbReference type="PANTHER" id="PTHR10381">
    <property type="entry name" value="ATP-DEPENDENT CLP PROTEASE PROTEOLYTIC SUBUNIT"/>
    <property type="match status" value="1"/>
</dbReference>
<evidence type="ECO:0000256" key="3">
    <source>
        <dbReference type="SAM" id="Phobius"/>
    </source>
</evidence>
<name>A0ABX7Q624_9BACT</name>
<dbReference type="GO" id="GO:0006508">
    <property type="term" value="P:proteolysis"/>
    <property type="evidence" value="ECO:0007669"/>
    <property type="project" value="UniProtKB-KW"/>
</dbReference>
<dbReference type="EMBL" id="CP071382">
    <property type="protein sequence ID" value="QSV46897.1"/>
    <property type="molecule type" value="Genomic_DNA"/>
</dbReference>